<reference evidence="1 2" key="1">
    <citation type="submission" date="2016-07" db="EMBL/GenBank/DDBJ databases">
        <title>Multiple horizontal gene transfer events from other fungi enriched the ability of initially mycotrophic Trichoderma (Ascomycota) to feed on dead plant biomass.</title>
        <authorList>
            <consortium name="DOE Joint Genome Institute"/>
            <person name="Aerts A."/>
            <person name="Atanasova L."/>
            <person name="Chenthamara K."/>
            <person name="Zhang J."/>
            <person name="Grujic M."/>
            <person name="Henrissat B."/>
            <person name="Kuo A."/>
            <person name="Salamov A."/>
            <person name="Lipzen A."/>
            <person name="Labutti K."/>
            <person name="Barry K."/>
            <person name="Miao Y."/>
            <person name="Rahimi M.J."/>
            <person name="Shen Q."/>
            <person name="Grigoriev I.V."/>
            <person name="Kubicek C.P."/>
            <person name="Druzhinina I.S."/>
        </authorList>
    </citation>
    <scope>NUCLEOTIDE SEQUENCE [LARGE SCALE GENOMIC DNA]</scope>
    <source>
        <strain evidence="1 2">ATCC 18648</strain>
    </source>
</reference>
<proteinExistence type="predicted"/>
<sequence>MARSAKPPPPSCMSVCAARCTPQSRICLHLYHDSGTREDITNLRPLPLGGCMQASSSFSTFPSNRAGLFRPLSHAQRSSGCRALLLPAPPRCYGADIIDHHPGCSESLIMLVSCWGNSNRRAALRGRTAPPLACNFMSAKLVGSLASLPVGCSCWPVISPGCGCHLRYLLYPC</sequence>
<gene>
    <name evidence="1" type="ORF">M440DRAFT_141611</name>
</gene>
<protein>
    <submittedName>
        <fullName evidence="1">Uncharacterized protein</fullName>
    </submittedName>
</protein>
<dbReference type="Proteomes" id="UP000240760">
    <property type="component" value="Unassembled WGS sequence"/>
</dbReference>
<dbReference type="EMBL" id="KZ679139">
    <property type="protein sequence ID" value="PTB73092.1"/>
    <property type="molecule type" value="Genomic_DNA"/>
</dbReference>
<accession>A0A2T4BUW0</accession>
<organism evidence="1 2">
    <name type="scientific">Trichoderma longibrachiatum ATCC 18648</name>
    <dbReference type="NCBI Taxonomy" id="983965"/>
    <lineage>
        <taxon>Eukaryota</taxon>
        <taxon>Fungi</taxon>
        <taxon>Dikarya</taxon>
        <taxon>Ascomycota</taxon>
        <taxon>Pezizomycotina</taxon>
        <taxon>Sordariomycetes</taxon>
        <taxon>Hypocreomycetidae</taxon>
        <taxon>Hypocreales</taxon>
        <taxon>Hypocreaceae</taxon>
        <taxon>Trichoderma</taxon>
    </lineage>
</organism>
<keyword evidence="2" id="KW-1185">Reference proteome</keyword>
<evidence type="ECO:0000313" key="1">
    <source>
        <dbReference type="EMBL" id="PTB73092.1"/>
    </source>
</evidence>
<name>A0A2T4BUW0_TRILO</name>
<dbReference type="AlphaFoldDB" id="A0A2T4BUW0"/>
<evidence type="ECO:0000313" key="2">
    <source>
        <dbReference type="Proteomes" id="UP000240760"/>
    </source>
</evidence>